<reference evidence="1" key="1">
    <citation type="journal article" date="2020" name="Phytopathology">
        <title>Genome Sequence Resources of Colletotrichum truncatum, C. plurivorum, C. musicola, and C. sojae: Four Species Pathogenic to Soybean (Glycine max).</title>
        <authorList>
            <person name="Rogerio F."/>
            <person name="Boufleur T.R."/>
            <person name="Ciampi-Guillardi M."/>
            <person name="Sukno S.A."/>
            <person name="Thon M.R."/>
            <person name="Massola Junior N.S."/>
            <person name="Baroncelli R."/>
        </authorList>
    </citation>
    <scope>NUCLEOTIDE SEQUENCE</scope>
    <source>
        <strain evidence="1">LFN00145</strain>
    </source>
</reference>
<gene>
    <name evidence="1" type="ORF">CPLU01_10486</name>
</gene>
<keyword evidence="2" id="KW-1185">Reference proteome</keyword>
<name>A0A8H6K5J5_9PEZI</name>
<dbReference type="EMBL" id="WIGO01000180">
    <property type="protein sequence ID" value="KAF6825118.1"/>
    <property type="molecule type" value="Genomic_DNA"/>
</dbReference>
<evidence type="ECO:0000313" key="2">
    <source>
        <dbReference type="Proteomes" id="UP000654918"/>
    </source>
</evidence>
<dbReference type="Proteomes" id="UP000654918">
    <property type="component" value="Unassembled WGS sequence"/>
</dbReference>
<accession>A0A8H6K5J5</accession>
<organism evidence="1 2">
    <name type="scientific">Colletotrichum plurivorum</name>
    <dbReference type="NCBI Taxonomy" id="2175906"/>
    <lineage>
        <taxon>Eukaryota</taxon>
        <taxon>Fungi</taxon>
        <taxon>Dikarya</taxon>
        <taxon>Ascomycota</taxon>
        <taxon>Pezizomycotina</taxon>
        <taxon>Sordariomycetes</taxon>
        <taxon>Hypocreomycetidae</taxon>
        <taxon>Glomerellales</taxon>
        <taxon>Glomerellaceae</taxon>
        <taxon>Colletotrichum</taxon>
        <taxon>Colletotrichum orchidearum species complex</taxon>
    </lineage>
</organism>
<evidence type="ECO:0000313" key="1">
    <source>
        <dbReference type="EMBL" id="KAF6825118.1"/>
    </source>
</evidence>
<protein>
    <submittedName>
        <fullName evidence="1">Uncharacterized protein</fullName>
    </submittedName>
</protein>
<comment type="caution">
    <text evidence="1">The sequence shown here is derived from an EMBL/GenBank/DDBJ whole genome shotgun (WGS) entry which is preliminary data.</text>
</comment>
<dbReference type="AlphaFoldDB" id="A0A8H6K5J5"/>
<sequence length="237" mass="26776">MASEIDGASAPTNFSDLPTELRLEIWKLVPFPQRIIGQLPFPVQFRYIDMNTTDGCRIAGIQREHYLRFDVPFISYETDTIAIYGLWSAADVRLTATAWKPMLVGGHFLRAPFEDLGEAPFNPLTGFDLKRIQRLAVGTDIVHLAEHPNGPLIDPAAMPSLEIVYTLFYGLSTHPDALRRVMRMFPPELQNCGDCYVDFGPCTEYFAALDASPLRHQSQRRAISYTSELSQFLLSEF</sequence>
<proteinExistence type="predicted"/>